<organism evidence="1 2">
    <name type="scientific">Maribacter chungangensis</name>
    <dbReference type="NCBI Taxonomy" id="1069117"/>
    <lineage>
        <taxon>Bacteria</taxon>
        <taxon>Pseudomonadati</taxon>
        <taxon>Bacteroidota</taxon>
        <taxon>Flavobacteriia</taxon>
        <taxon>Flavobacteriales</taxon>
        <taxon>Flavobacteriaceae</taxon>
        <taxon>Maribacter</taxon>
    </lineage>
</organism>
<keyword evidence="2" id="KW-1185">Reference proteome</keyword>
<sequence>MKKEEIEKINPILKETFQPLFEKGFISKEEYDEIITSEISSPDTYLVNLFGQSRTNEIETAMRLDYLKSK</sequence>
<evidence type="ECO:0000313" key="2">
    <source>
        <dbReference type="Proteomes" id="UP001597012"/>
    </source>
</evidence>
<dbReference type="EMBL" id="JBHTHY010000011">
    <property type="protein sequence ID" value="MFD0798468.1"/>
    <property type="molecule type" value="Genomic_DNA"/>
</dbReference>
<dbReference type="RefSeq" id="WP_103442982.1">
    <property type="nucleotide sequence ID" value="NZ_JBHTHY010000011.1"/>
</dbReference>
<gene>
    <name evidence="1" type="ORF">ACFQZJ_13430</name>
</gene>
<reference evidence="2" key="1">
    <citation type="journal article" date="2019" name="Int. J. Syst. Evol. Microbiol.">
        <title>The Global Catalogue of Microorganisms (GCM) 10K type strain sequencing project: providing services to taxonomists for standard genome sequencing and annotation.</title>
        <authorList>
            <consortium name="The Broad Institute Genomics Platform"/>
            <consortium name="The Broad Institute Genome Sequencing Center for Infectious Disease"/>
            <person name="Wu L."/>
            <person name="Ma J."/>
        </authorList>
    </citation>
    <scope>NUCLEOTIDE SEQUENCE [LARGE SCALE GENOMIC DNA]</scope>
    <source>
        <strain evidence="2">CCUG 61948</strain>
    </source>
</reference>
<proteinExistence type="predicted"/>
<protein>
    <submittedName>
        <fullName evidence="1">Uncharacterized protein</fullName>
    </submittedName>
</protein>
<evidence type="ECO:0000313" key="1">
    <source>
        <dbReference type="EMBL" id="MFD0798468.1"/>
    </source>
</evidence>
<accession>A0ABW3B556</accession>
<name>A0ABW3B556_9FLAO</name>
<comment type="caution">
    <text evidence="1">The sequence shown here is derived from an EMBL/GenBank/DDBJ whole genome shotgun (WGS) entry which is preliminary data.</text>
</comment>
<dbReference type="Proteomes" id="UP001597012">
    <property type="component" value="Unassembled WGS sequence"/>
</dbReference>